<dbReference type="EMBL" id="BPLQ01002195">
    <property type="protein sequence ID" value="GIX89651.1"/>
    <property type="molecule type" value="Genomic_DNA"/>
</dbReference>
<evidence type="ECO:0000313" key="1">
    <source>
        <dbReference type="EMBL" id="GIX89651.1"/>
    </source>
</evidence>
<accession>A0AAV4P1K5</accession>
<comment type="caution">
    <text evidence="1">The sequence shown here is derived from an EMBL/GenBank/DDBJ whole genome shotgun (WGS) entry which is preliminary data.</text>
</comment>
<name>A0AAV4P1K5_9ARAC</name>
<protein>
    <submittedName>
        <fullName evidence="1">Uncharacterized protein</fullName>
    </submittedName>
</protein>
<proteinExistence type="predicted"/>
<sequence length="87" mass="9662">MRSSLLEKTSRNEIFFHAQLGPELFSLVRDEGELDIVHGALSRFPSQSNESLDAFDNLQSEMDAGEALSFPSAVLDNSELLATWKFG</sequence>
<organism evidence="1 2">
    <name type="scientific">Caerostris darwini</name>
    <dbReference type="NCBI Taxonomy" id="1538125"/>
    <lineage>
        <taxon>Eukaryota</taxon>
        <taxon>Metazoa</taxon>
        <taxon>Ecdysozoa</taxon>
        <taxon>Arthropoda</taxon>
        <taxon>Chelicerata</taxon>
        <taxon>Arachnida</taxon>
        <taxon>Araneae</taxon>
        <taxon>Araneomorphae</taxon>
        <taxon>Entelegynae</taxon>
        <taxon>Araneoidea</taxon>
        <taxon>Araneidae</taxon>
        <taxon>Caerostris</taxon>
    </lineage>
</organism>
<keyword evidence="2" id="KW-1185">Reference proteome</keyword>
<dbReference type="AlphaFoldDB" id="A0AAV4P1K5"/>
<dbReference type="Proteomes" id="UP001054837">
    <property type="component" value="Unassembled WGS sequence"/>
</dbReference>
<evidence type="ECO:0000313" key="2">
    <source>
        <dbReference type="Proteomes" id="UP001054837"/>
    </source>
</evidence>
<reference evidence="1 2" key="1">
    <citation type="submission" date="2021-06" db="EMBL/GenBank/DDBJ databases">
        <title>Caerostris darwini draft genome.</title>
        <authorList>
            <person name="Kono N."/>
            <person name="Arakawa K."/>
        </authorList>
    </citation>
    <scope>NUCLEOTIDE SEQUENCE [LARGE SCALE GENOMIC DNA]</scope>
</reference>
<gene>
    <name evidence="1" type="ORF">CDAR_390491</name>
</gene>